<sequence length="60" mass="6397">MAEGLNRLVAARGREAACYGVGYTRTAVGGKNICAGVQAREENMRMMASVRKCEENACGD</sequence>
<keyword evidence="2" id="KW-1185">Reference proteome</keyword>
<organism evidence="1 2">
    <name type="scientific">Amborella trichopoda</name>
    <dbReference type="NCBI Taxonomy" id="13333"/>
    <lineage>
        <taxon>Eukaryota</taxon>
        <taxon>Viridiplantae</taxon>
        <taxon>Streptophyta</taxon>
        <taxon>Embryophyta</taxon>
        <taxon>Tracheophyta</taxon>
        <taxon>Spermatophyta</taxon>
        <taxon>Magnoliopsida</taxon>
        <taxon>Amborellales</taxon>
        <taxon>Amborellaceae</taxon>
        <taxon>Amborella</taxon>
    </lineage>
</organism>
<evidence type="ECO:0000313" key="2">
    <source>
        <dbReference type="Proteomes" id="UP000017836"/>
    </source>
</evidence>
<gene>
    <name evidence="1" type="ORF">AMTR_s00020p00248820</name>
</gene>
<evidence type="ECO:0000313" key="1">
    <source>
        <dbReference type="EMBL" id="ERN11935.1"/>
    </source>
</evidence>
<dbReference type="AlphaFoldDB" id="W1PX12"/>
<dbReference type="HOGENOM" id="CLU_2944752_0_0_1"/>
<dbReference type="Gramene" id="ERN11935">
    <property type="protein sequence ID" value="ERN11935"/>
    <property type="gene ID" value="AMTR_s00020p00248820"/>
</dbReference>
<dbReference type="EMBL" id="KI392664">
    <property type="protein sequence ID" value="ERN11935.1"/>
    <property type="molecule type" value="Genomic_DNA"/>
</dbReference>
<name>W1PX12_AMBTC</name>
<accession>W1PX12</accession>
<protein>
    <submittedName>
        <fullName evidence="1">Uncharacterized protein</fullName>
    </submittedName>
</protein>
<dbReference type="Proteomes" id="UP000017836">
    <property type="component" value="Unassembled WGS sequence"/>
</dbReference>
<proteinExistence type="predicted"/>
<reference evidence="2" key="1">
    <citation type="journal article" date="2013" name="Science">
        <title>The Amborella genome and the evolution of flowering plants.</title>
        <authorList>
            <consortium name="Amborella Genome Project"/>
        </authorList>
    </citation>
    <scope>NUCLEOTIDE SEQUENCE [LARGE SCALE GENOMIC DNA]</scope>
</reference>